<keyword evidence="3 12" id="KW-0813">Transport</keyword>
<dbReference type="PANTHER" id="PTHR11893">
    <property type="entry name" value="INNEXIN"/>
    <property type="match status" value="1"/>
</dbReference>
<comment type="caution">
    <text evidence="12">Lacks conserved residue(s) required for the propagation of feature annotation.</text>
</comment>
<keyword evidence="5 12" id="KW-0812">Transmembrane</keyword>
<dbReference type="InterPro" id="IPR000990">
    <property type="entry name" value="Innexin"/>
</dbReference>
<proteinExistence type="inferred from homology"/>
<evidence type="ECO:0000256" key="4">
    <source>
        <dbReference type="ARBA" id="ARBA00022475"/>
    </source>
</evidence>
<comment type="subcellular location">
    <subcellularLocation>
        <location evidence="1">Cell junction</location>
        <location evidence="1">Gap junction</location>
    </subcellularLocation>
    <subcellularLocation>
        <location evidence="2 12">Cell membrane</location>
        <topology evidence="2 12">Multi-pass membrane protein</topology>
    </subcellularLocation>
</comment>
<keyword evidence="9 12" id="KW-0406">Ion transport</keyword>
<evidence type="ECO:0000256" key="3">
    <source>
        <dbReference type="ARBA" id="ARBA00022448"/>
    </source>
</evidence>
<dbReference type="Pfam" id="PF00876">
    <property type="entry name" value="Innexin"/>
    <property type="match status" value="1"/>
</dbReference>
<evidence type="ECO:0000256" key="6">
    <source>
        <dbReference type="ARBA" id="ARBA00022868"/>
    </source>
</evidence>
<evidence type="ECO:0000256" key="8">
    <source>
        <dbReference type="ARBA" id="ARBA00022989"/>
    </source>
</evidence>
<keyword evidence="14" id="KW-1185">Reference proteome</keyword>
<organism evidence="13 14">
    <name type="scientific">Bursaphelenchus okinawaensis</name>
    <dbReference type="NCBI Taxonomy" id="465554"/>
    <lineage>
        <taxon>Eukaryota</taxon>
        <taxon>Metazoa</taxon>
        <taxon>Ecdysozoa</taxon>
        <taxon>Nematoda</taxon>
        <taxon>Chromadorea</taxon>
        <taxon>Rhabditida</taxon>
        <taxon>Tylenchina</taxon>
        <taxon>Tylenchomorpha</taxon>
        <taxon>Aphelenchoidea</taxon>
        <taxon>Aphelenchoididae</taxon>
        <taxon>Bursaphelenchus</taxon>
    </lineage>
</organism>
<keyword evidence="10 12" id="KW-0472">Membrane</keyword>
<comment type="function">
    <text evidence="12">Structural component of the gap junctions.</text>
</comment>
<dbReference type="Proteomes" id="UP000783686">
    <property type="component" value="Unassembled WGS sequence"/>
</dbReference>
<evidence type="ECO:0000256" key="1">
    <source>
        <dbReference type="ARBA" id="ARBA00004610"/>
    </source>
</evidence>
<evidence type="ECO:0000313" key="14">
    <source>
        <dbReference type="Proteomes" id="UP000614601"/>
    </source>
</evidence>
<dbReference type="AlphaFoldDB" id="A0A811JSC5"/>
<reference evidence="13" key="1">
    <citation type="submission" date="2020-09" db="EMBL/GenBank/DDBJ databases">
        <authorList>
            <person name="Kikuchi T."/>
        </authorList>
    </citation>
    <scope>NUCLEOTIDE SEQUENCE</scope>
    <source>
        <strain evidence="13">SH1</strain>
    </source>
</reference>
<keyword evidence="8 12" id="KW-1133">Transmembrane helix</keyword>
<keyword evidence="7" id="KW-0965">Cell junction</keyword>
<sequence>MDLLIGFVEGFLKPRNEEDAFDRLNYQVTPFLFILFSLVNISKVYIGKAINCFTKAEFRGGWVEYAHDYCLIENTYYLRTNESIPIEQELRGEKQLNYYQWVPFILVLQACSFYIPHLMWRSFNWITGYQIRAVTSAAKESYTQSFEDNTAVVQKISRSLYYASQLKHRTLRILNDQIFVTVLYMAMKFCYLGLIVFHLWVFKLFIGSLDFAFGIVQQPGEWEQTGFFPRVTVCDFTILRYGQPMNYTLECVLPLNMFNEKIFVFFYFWLVLLFGTTVFSILLWVQRLINRRAFFQRLLDLYQKNDRSEKSTPDGEVLLLDSLKRSPDGLPAIDFGYDLRVVLGLLQDHSGLLFSANVFHEMVNLKLADQRLSTGQ</sequence>
<feature type="transmembrane region" description="Helical" evidence="12">
    <location>
        <begin position="262"/>
        <end position="285"/>
    </location>
</feature>
<keyword evidence="6" id="KW-0303">Gap junction</keyword>
<comment type="caution">
    <text evidence="13">The sequence shown here is derived from an EMBL/GenBank/DDBJ whole genome shotgun (WGS) entry which is preliminary data.</text>
</comment>
<comment type="similarity">
    <text evidence="12">Belongs to the pannexin family.</text>
</comment>
<accession>A0A811JSC5</accession>
<keyword evidence="11 12" id="KW-0407">Ion channel</keyword>
<evidence type="ECO:0000256" key="2">
    <source>
        <dbReference type="ARBA" id="ARBA00004651"/>
    </source>
</evidence>
<feature type="transmembrane region" description="Helical" evidence="12">
    <location>
        <begin position="178"/>
        <end position="201"/>
    </location>
</feature>
<evidence type="ECO:0000256" key="10">
    <source>
        <dbReference type="ARBA" id="ARBA00023136"/>
    </source>
</evidence>
<evidence type="ECO:0000256" key="11">
    <source>
        <dbReference type="ARBA" id="ARBA00023303"/>
    </source>
</evidence>
<dbReference type="EMBL" id="CAJFDH010000001">
    <property type="protein sequence ID" value="CAD5206235.1"/>
    <property type="molecule type" value="Genomic_DNA"/>
</dbReference>
<dbReference type="GO" id="GO:0005921">
    <property type="term" value="C:gap junction"/>
    <property type="evidence" value="ECO:0007669"/>
    <property type="project" value="UniProtKB-SubCell"/>
</dbReference>
<evidence type="ECO:0000313" key="13">
    <source>
        <dbReference type="EMBL" id="CAD5206235.1"/>
    </source>
</evidence>
<dbReference type="GO" id="GO:0005243">
    <property type="term" value="F:gap junction channel activity"/>
    <property type="evidence" value="ECO:0007669"/>
    <property type="project" value="TreeGrafter"/>
</dbReference>
<gene>
    <name evidence="12" type="primary">inx</name>
    <name evidence="13" type="ORF">BOKJ2_LOCUS919</name>
</gene>
<evidence type="ECO:0000256" key="7">
    <source>
        <dbReference type="ARBA" id="ARBA00022949"/>
    </source>
</evidence>
<protein>
    <recommendedName>
        <fullName evidence="12">Innexin</fullName>
    </recommendedName>
</protein>
<evidence type="ECO:0000256" key="5">
    <source>
        <dbReference type="ARBA" id="ARBA00022692"/>
    </source>
</evidence>
<dbReference type="PRINTS" id="PR01262">
    <property type="entry name" value="INNEXIN"/>
</dbReference>
<dbReference type="GO" id="GO:0005886">
    <property type="term" value="C:plasma membrane"/>
    <property type="evidence" value="ECO:0007669"/>
    <property type="project" value="UniProtKB-SubCell"/>
</dbReference>
<keyword evidence="4" id="KW-1003">Cell membrane</keyword>
<evidence type="ECO:0000256" key="9">
    <source>
        <dbReference type="ARBA" id="ARBA00023065"/>
    </source>
</evidence>
<dbReference type="GO" id="GO:0034220">
    <property type="term" value="P:monoatomic ion transmembrane transport"/>
    <property type="evidence" value="ECO:0007669"/>
    <property type="project" value="UniProtKB-KW"/>
</dbReference>
<dbReference type="Proteomes" id="UP000614601">
    <property type="component" value="Unassembled WGS sequence"/>
</dbReference>
<dbReference type="PROSITE" id="PS51013">
    <property type="entry name" value="PANNEXIN"/>
    <property type="match status" value="1"/>
</dbReference>
<dbReference type="OrthoDB" id="5867527at2759"/>
<name>A0A811JSC5_9BILA</name>
<evidence type="ECO:0000256" key="12">
    <source>
        <dbReference type="RuleBase" id="RU010713"/>
    </source>
</evidence>
<dbReference type="PANTHER" id="PTHR11893:SF32">
    <property type="entry name" value="INNEXIN"/>
    <property type="match status" value="1"/>
</dbReference>
<dbReference type="EMBL" id="CAJFCW020000001">
    <property type="protein sequence ID" value="CAG9080957.1"/>
    <property type="molecule type" value="Genomic_DNA"/>
</dbReference>